<dbReference type="InterPro" id="IPR008883">
    <property type="entry name" value="UEV_N"/>
</dbReference>
<dbReference type="Gene3D" id="3.10.110.10">
    <property type="entry name" value="Ubiquitin Conjugating Enzyme"/>
    <property type="match status" value="1"/>
</dbReference>
<feature type="domain" description="SB" evidence="10">
    <location>
        <begin position="268"/>
        <end position="335"/>
    </location>
</feature>
<evidence type="ECO:0000256" key="3">
    <source>
        <dbReference type="ARBA" id="ARBA00022448"/>
    </source>
</evidence>
<sequence>MSNIVEFWNKALIPYSHKNEVKTALEEICLLYTDLSIGVCPFKKGDGKLVQVLHLKGNINATQNGKNIRIPLGIFLFEDFPNSAPWCQVFPPNPNIKLKNTKNVDFMGRIYLPYLVKWKSHHNLTELFEHLVSILQTDIPFEIPKPQPPPPQKKLEDPPNLKRFDSSLYPKEKTLKEKVVEKITDELDEFQKKHQTEVDNLFQKQAELEQNYDNIKSLIAFFNTQAEEFQNISYVLNEKQKEFEKWSEEYLSKNFDSLDINELIIPQDELTRQLFETYAEDASIEEAIYYLDKALKNKVLDFNEYLDQIRSLTQKQFLAKYLQKKVLETQKKLYK</sequence>
<organism evidence="12 13">
    <name type="scientific">Anaeramoeba ignava</name>
    <name type="common">Anaerobic marine amoeba</name>
    <dbReference type="NCBI Taxonomy" id="1746090"/>
    <lineage>
        <taxon>Eukaryota</taxon>
        <taxon>Metamonada</taxon>
        <taxon>Anaeramoebidae</taxon>
        <taxon>Anaeramoeba</taxon>
    </lineage>
</organism>
<evidence type="ECO:0000256" key="4">
    <source>
        <dbReference type="ARBA" id="ARBA00022753"/>
    </source>
</evidence>
<dbReference type="CDD" id="cd11685">
    <property type="entry name" value="UEV_TSG101-like"/>
    <property type="match status" value="1"/>
</dbReference>
<accession>A0A9Q0LHR7</accession>
<evidence type="ECO:0000256" key="5">
    <source>
        <dbReference type="ARBA" id="ARBA00022927"/>
    </source>
</evidence>
<feature type="compositionally biased region" description="Basic and acidic residues" evidence="9">
    <location>
        <begin position="153"/>
        <end position="163"/>
    </location>
</feature>
<feature type="coiled-coil region" evidence="8">
    <location>
        <begin position="180"/>
        <end position="218"/>
    </location>
</feature>
<keyword evidence="3 7" id="KW-0813">Transport</keyword>
<evidence type="ECO:0000256" key="2">
    <source>
        <dbReference type="ARBA" id="ARBA00009594"/>
    </source>
</evidence>
<evidence type="ECO:0000259" key="10">
    <source>
        <dbReference type="PROSITE" id="PS51312"/>
    </source>
</evidence>
<dbReference type="PANTHER" id="PTHR23306">
    <property type="entry name" value="TUMOR SUSCEPTIBILITY GENE 101 PROTEIN-RELATED"/>
    <property type="match status" value="1"/>
</dbReference>
<name>A0A9Q0LHR7_ANAIG</name>
<dbReference type="AlphaFoldDB" id="A0A9Q0LHR7"/>
<evidence type="ECO:0000256" key="9">
    <source>
        <dbReference type="SAM" id="MobiDB-lite"/>
    </source>
</evidence>
<dbReference type="InterPro" id="IPR052070">
    <property type="entry name" value="ESCRT-I_UEV_domain"/>
</dbReference>
<comment type="similarity">
    <text evidence="2">Belongs to the ubiquitin-conjugating enzyme family. UEV subfamily.</text>
</comment>
<feature type="region of interest" description="Disordered" evidence="9">
    <location>
        <begin position="142"/>
        <end position="163"/>
    </location>
</feature>
<protein>
    <submittedName>
        <fullName evidence="12">Tumor suppressor protein</fullName>
    </submittedName>
</protein>
<evidence type="ECO:0000259" key="11">
    <source>
        <dbReference type="PROSITE" id="PS51322"/>
    </source>
</evidence>
<gene>
    <name evidence="12" type="ORF">M0811_09128</name>
</gene>
<dbReference type="InterPro" id="IPR017916">
    <property type="entry name" value="SB_dom"/>
</dbReference>
<keyword evidence="6 8" id="KW-0175">Coiled coil</keyword>
<proteinExistence type="inferred from homology"/>
<dbReference type="GO" id="GO:0043130">
    <property type="term" value="F:ubiquitin binding"/>
    <property type="evidence" value="ECO:0007669"/>
    <property type="project" value="TreeGrafter"/>
</dbReference>
<dbReference type="Proteomes" id="UP001149090">
    <property type="component" value="Unassembled WGS sequence"/>
</dbReference>
<comment type="subcellular location">
    <subcellularLocation>
        <location evidence="1">Endosome</location>
    </subcellularLocation>
</comment>
<keyword evidence="4" id="KW-0967">Endosome</keyword>
<comment type="caution">
    <text evidence="12">The sequence shown here is derived from an EMBL/GenBank/DDBJ whole genome shotgun (WGS) entry which is preliminary data.</text>
</comment>
<dbReference type="PANTHER" id="PTHR23306:SF3">
    <property type="entry name" value="TUMOR SUPPRESSOR PROTEIN 101"/>
    <property type="match status" value="1"/>
</dbReference>
<dbReference type="GO" id="GO:0008333">
    <property type="term" value="P:endosome to lysosome transport"/>
    <property type="evidence" value="ECO:0007669"/>
    <property type="project" value="TreeGrafter"/>
</dbReference>
<dbReference type="InterPro" id="IPR016135">
    <property type="entry name" value="UBQ-conjugating_enzyme/RWD"/>
</dbReference>
<feature type="compositionally biased region" description="Pro residues" evidence="9">
    <location>
        <begin position="143"/>
        <end position="152"/>
    </location>
</feature>
<dbReference type="PROSITE" id="PS51322">
    <property type="entry name" value="UEV"/>
    <property type="match status" value="1"/>
</dbReference>
<keyword evidence="5 7" id="KW-0653">Protein transport</keyword>
<evidence type="ECO:0000256" key="1">
    <source>
        <dbReference type="ARBA" id="ARBA00004177"/>
    </source>
</evidence>
<dbReference type="EMBL" id="JAPDFW010000078">
    <property type="protein sequence ID" value="KAJ5072916.1"/>
    <property type="molecule type" value="Genomic_DNA"/>
</dbReference>
<dbReference type="OMA" id="LWLPEPY"/>
<dbReference type="SUPFAM" id="SSF54495">
    <property type="entry name" value="UBC-like"/>
    <property type="match status" value="1"/>
</dbReference>
<keyword evidence="13" id="KW-1185">Reference proteome</keyword>
<evidence type="ECO:0000256" key="8">
    <source>
        <dbReference type="SAM" id="Coils"/>
    </source>
</evidence>
<evidence type="ECO:0000313" key="13">
    <source>
        <dbReference type="Proteomes" id="UP001149090"/>
    </source>
</evidence>
<evidence type="ECO:0000313" key="12">
    <source>
        <dbReference type="EMBL" id="KAJ5072916.1"/>
    </source>
</evidence>
<dbReference type="SUPFAM" id="SSF140111">
    <property type="entry name" value="Endosomal sorting complex assembly domain"/>
    <property type="match status" value="1"/>
</dbReference>
<evidence type="ECO:0000256" key="7">
    <source>
        <dbReference type="PROSITE-ProRule" id="PRU00644"/>
    </source>
</evidence>
<dbReference type="GO" id="GO:0015031">
    <property type="term" value="P:protein transport"/>
    <property type="evidence" value="ECO:0007669"/>
    <property type="project" value="UniProtKB-UniRule"/>
</dbReference>
<feature type="domain" description="UEV" evidence="11">
    <location>
        <begin position="2"/>
        <end position="146"/>
    </location>
</feature>
<dbReference type="Gene3D" id="6.10.140.820">
    <property type="match status" value="1"/>
</dbReference>
<dbReference type="GO" id="GO:0000813">
    <property type="term" value="C:ESCRT I complex"/>
    <property type="evidence" value="ECO:0007669"/>
    <property type="project" value="TreeGrafter"/>
</dbReference>
<dbReference type="OrthoDB" id="306304at2759"/>
<evidence type="ECO:0000256" key="6">
    <source>
        <dbReference type="ARBA" id="ARBA00023054"/>
    </source>
</evidence>
<reference evidence="12" key="1">
    <citation type="submission" date="2022-10" db="EMBL/GenBank/DDBJ databases">
        <title>Novel sulphate-reducing endosymbionts in the free-living metamonad Anaeramoeba.</title>
        <authorList>
            <person name="Jerlstrom-Hultqvist J."/>
            <person name="Cepicka I."/>
            <person name="Gallot-Lavallee L."/>
            <person name="Salas-Leiva D."/>
            <person name="Curtis B.A."/>
            <person name="Zahonova K."/>
            <person name="Pipaliya S."/>
            <person name="Dacks J."/>
            <person name="Roger A.J."/>
        </authorList>
    </citation>
    <scope>NUCLEOTIDE SEQUENCE</scope>
    <source>
        <strain evidence="12">BMAN</strain>
    </source>
</reference>
<dbReference type="InterPro" id="IPR037202">
    <property type="entry name" value="ESCRT_assembly_dom"/>
</dbReference>
<dbReference type="Pfam" id="PF05743">
    <property type="entry name" value="UEV"/>
    <property type="match status" value="1"/>
</dbReference>
<dbReference type="PROSITE" id="PS51312">
    <property type="entry name" value="SB"/>
    <property type="match status" value="1"/>
</dbReference>
<dbReference type="Pfam" id="PF09454">
    <property type="entry name" value="Vps23_core"/>
    <property type="match status" value="1"/>
</dbReference>